<dbReference type="EMBL" id="JARBJD010000023">
    <property type="protein sequence ID" value="KAK2960404.1"/>
    <property type="molecule type" value="Genomic_DNA"/>
</dbReference>
<sequence length="104" mass="12624">MKQRKRTRRQRKLRQKKTKNSSALSPCIKMSYGSSRWRSVMQKSKTHLTQERAIRTNWRPSKEENTLRMKRHSPKRQLKQKNERRRTATDMQDIRLVEKCALTV</sequence>
<feature type="region of interest" description="Disordered" evidence="1">
    <location>
        <begin position="1"/>
        <end position="30"/>
    </location>
</feature>
<organism evidence="2 3">
    <name type="scientific">Blattamonas nauphoetae</name>
    <dbReference type="NCBI Taxonomy" id="2049346"/>
    <lineage>
        <taxon>Eukaryota</taxon>
        <taxon>Metamonada</taxon>
        <taxon>Preaxostyla</taxon>
        <taxon>Oxymonadida</taxon>
        <taxon>Blattamonas</taxon>
    </lineage>
</organism>
<comment type="caution">
    <text evidence="2">The sequence shown here is derived from an EMBL/GenBank/DDBJ whole genome shotgun (WGS) entry which is preliminary data.</text>
</comment>
<name>A0ABQ9Y9M6_9EUKA</name>
<evidence type="ECO:0000256" key="1">
    <source>
        <dbReference type="SAM" id="MobiDB-lite"/>
    </source>
</evidence>
<feature type="compositionally biased region" description="Basic residues" evidence="1">
    <location>
        <begin position="68"/>
        <end position="84"/>
    </location>
</feature>
<feature type="region of interest" description="Disordered" evidence="1">
    <location>
        <begin position="59"/>
        <end position="90"/>
    </location>
</feature>
<reference evidence="2 3" key="1">
    <citation type="journal article" date="2022" name="bioRxiv">
        <title>Genomics of Preaxostyla Flagellates Illuminates Evolutionary Transitions and the Path Towards Mitochondrial Loss.</title>
        <authorList>
            <person name="Novak L.V.F."/>
            <person name="Treitli S.C."/>
            <person name="Pyrih J."/>
            <person name="Halakuc P."/>
            <person name="Pipaliya S.V."/>
            <person name="Vacek V."/>
            <person name="Brzon O."/>
            <person name="Soukal P."/>
            <person name="Eme L."/>
            <person name="Dacks J.B."/>
            <person name="Karnkowska A."/>
            <person name="Elias M."/>
            <person name="Hampl V."/>
        </authorList>
    </citation>
    <scope>NUCLEOTIDE SEQUENCE [LARGE SCALE GENOMIC DNA]</scope>
    <source>
        <strain evidence="2">NAU3</strain>
        <tissue evidence="2">Gut</tissue>
    </source>
</reference>
<proteinExistence type="predicted"/>
<protein>
    <submittedName>
        <fullName evidence="2">Uncharacterized protein</fullName>
    </submittedName>
</protein>
<gene>
    <name evidence="2" type="ORF">BLNAU_4621</name>
</gene>
<evidence type="ECO:0000313" key="3">
    <source>
        <dbReference type="Proteomes" id="UP001281761"/>
    </source>
</evidence>
<feature type="compositionally biased region" description="Basic residues" evidence="1">
    <location>
        <begin position="1"/>
        <end position="19"/>
    </location>
</feature>
<dbReference type="Proteomes" id="UP001281761">
    <property type="component" value="Unassembled WGS sequence"/>
</dbReference>
<evidence type="ECO:0000313" key="2">
    <source>
        <dbReference type="EMBL" id="KAK2960404.1"/>
    </source>
</evidence>
<keyword evidence="3" id="KW-1185">Reference proteome</keyword>
<accession>A0ABQ9Y9M6</accession>